<dbReference type="AlphaFoldDB" id="A0A1I7XBD6"/>
<keyword evidence="1" id="KW-1185">Reference proteome</keyword>
<sequence length="38" mass="4293">MKILNQYNIALDQLIFGITKGHGSLDAKRFMGTKKKGR</sequence>
<reference evidence="2" key="1">
    <citation type="submission" date="2016-11" db="UniProtKB">
        <authorList>
            <consortium name="WormBaseParasite"/>
        </authorList>
    </citation>
    <scope>IDENTIFICATION</scope>
</reference>
<organism evidence="1 2">
    <name type="scientific">Heterorhabditis bacteriophora</name>
    <name type="common">Entomopathogenic nematode worm</name>
    <dbReference type="NCBI Taxonomy" id="37862"/>
    <lineage>
        <taxon>Eukaryota</taxon>
        <taxon>Metazoa</taxon>
        <taxon>Ecdysozoa</taxon>
        <taxon>Nematoda</taxon>
        <taxon>Chromadorea</taxon>
        <taxon>Rhabditida</taxon>
        <taxon>Rhabditina</taxon>
        <taxon>Rhabditomorpha</taxon>
        <taxon>Strongyloidea</taxon>
        <taxon>Heterorhabditidae</taxon>
        <taxon>Heterorhabditis</taxon>
    </lineage>
</organism>
<protein>
    <submittedName>
        <fullName evidence="2">Transposase</fullName>
    </submittedName>
</protein>
<dbReference type="WBParaSite" id="Hba_14759">
    <property type="protein sequence ID" value="Hba_14759"/>
    <property type="gene ID" value="Hba_14759"/>
</dbReference>
<dbReference type="Proteomes" id="UP000095283">
    <property type="component" value="Unplaced"/>
</dbReference>
<evidence type="ECO:0000313" key="2">
    <source>
        <dbReference type="WBParaSite" id="Hba_14759"/>
    </source>
</evidence>
<name>A0A1I7XBD6_HETBA</name>
<accession>A0A1I7XBD6</accession>
<evidence type="ECO:0000313" key="1">
    <source>
        <dbReference type="Proteomes" id="UP000095283"/>
    </source>
</evidence>
<proteinExistence type="predicted"/>